<evidence type="ECO:0000256" key="8">
    <source>
        <dbReference type="SAM" id="MobiDB-lite"/>
    </source>
</evidence>
<dbReference type="PROSITE" id="PS50929">
    <property type="entry name" value="ABC_TM1F"/>
    <property type="match status" value="2"/>
</dbReference>
<dbReference type="InterPro" id="IPR003593">
    <property type="entry name" value="AAA+_ATPase"/>
</dbReference>
<feature type="domain" description="ABC transporter" evidence="10">
    <location>
        <begin position="482"/>
        <end position="718"/>
    </location>
</feature>
<evidence type="ECO:0000256" key="2">
    <source>
        <dbReference type="ARBA" id="ARBA00007577"/>
    </source>
</evidence>
<dbReference type="PANTHER" id="PTHR43394:SF27">
    <property type="entry name" value="ATP-DEPENDENT TRANSLOCASE ABCB1-LIKE"/>
    <property type="match status" value="1"/>
</dbReference>
<dbReference type="SMART" id="SM00382">
    <property type="entry name" value="AAA"/>
    <property type="match status" value="2"/>
</dbReference>
<feature type="compositionally biased region" description="Polar residues" evidence="8">
    <location>
        <begin position="44"/>
        <end position="56"/>
    </location>
</feature>
<name>A0ABM1W355_APLCA</name>
<reference evidence="13 14" key="1">
    <citation type="submission" date="2025-05" db="UniProtKB">
        <authorList>
            <consortium name="RefSeq"/>
        </authorList>
    </citation>
    <scope>IDENTIFICATION</scope>
</reference>
<dbReference type="CDD" id="cd18578">
    <property type="entry name" value="ABC_6TM_Pgp_ABCB1_D2_like"/>
    <property type="match status" value="1"/>
</dbReference>
<sequence>MAELKGYKSANTNGKVSPEGERNEGDGSEVSPAEVYVNGHLEEQNGSGPSRPSTAVGSEKIDRDKDGGSSADDGENGKKKKADEKVNMVGSLEVFRFSDWKDRLMMFVGSICAIANGAALPSMIVIFGEMIDLFVDTGKLENFLRYEIAAFMNSTGLTVEEVFKDVSILNPGKCTELSNFYGGNITCADVPVSDGILDAMTEFAIYYCIIGGGVMLTAYLQVAMWMAAAERQAHRIRQEFLKNVLRQDIGWYDTHEAAELNTRLADDVTKIQDGIGDKVGSFLQWFSSFVAGFVIGFVYGWKLTLVILAVSPFLAGAAGLFSKLAASMTAKELEAYAKAGAVAEEVFGAIRTVVAFGGQEKESERYAGNLSEAEAFGVKKGFTNGASMGIIWFVIMGCYALGFWYGGKLVREDSDYDVSNMIIVFFSVLIGAFSLGNAAPNIQSLATARGAAYTVFNLIDLKSAIDSSSDEGEKLSSVRGTIQFRNINFAYPSRPDVTVLDGMNLEALPGQTVALVGASGCGKSTTVQLLLRFYDPLKGQVFLDGKDIKDLNIKWLRRNIGLVSQEPVLFATTIAENIRYGREDVTMEEIIQAAKNANAYDFIMNLPQKFDTMVGERGAQLSGGQKQRVAIARALVRNPKILLLDEATSALDTESESIVQDALDKAREGRTTLVIAHRLSTIKTADIICGFDKGTVVEKGTHNDLMAKQGIYYQLVTNQSKGKSEEATKDEELEEMVDKVTEKHKPQRAVSTVKRQMSEPEDKKAEEEEDEKLPDAPFFRLLKMNAPEWHFILLACFGSIINGGVQPAFAVIFSEILEVFSKSESEQKKQIQMYCLIFVGLGVVSLITMFIQGYFFGKSGEKLTTRLRNNTFQSMLRQDIAWYDDHKNSVGALTTRLATDASLVQGVTGVRLGNVLMGLANMGTAIVISFIYGWKLTLVILGFMPFIVLGGIMEVKLLAGQSGKNKEALEGAGKVATESIENIRTVASLSKEPTFFSLYMDQLETPYKAALKRAHLVGLTYAFSQSIIYFAYATAFVFGAYLIEEKEMDYADVFLVFGAIVFGAMGLGNASAFAPDVGKAQVAAKRILHLLDSQPSIDHTSPDGNKLPSDYHAEVTFQSVKFRYPTRPTVEVLQGLSFSVSPGQTLALVGSSGCGKSTSVQLIERFYDSEDGAVCLSQNDLKTLNIQWLRAQIGIVSQEPVLFDRSIAENIAYGDNSRVVSMDEIISAARGANIHSFISSLPDGYNTNVGSKGTQLSGGQKQRVAIARALVRNPKILLLDEATSALDTESEKVVQEALDQARQGRTCVVIAHRLSTIQNADKICVVSHGKVSETGTHSELMGKQGFYYKLVKNSVRQ</sequence>
<keyword evidence="6 9" id="KW-1133">Transmembrane helix</keyword>
<feature type="transmembrane region" description="Helical" evidence="9">
    <location>
        <begin position="389"/>
        <end position="406"/>
    </location>
</feature>
<evidence type="ECO:0000256" key="4">
    <source>
        <dbReference type="ARBA" id="ARBA00022741"/>
    </source>
</evidence>
<comment type="similarity">
    <text evidence="2">Belongs to the ABC transporter superfamily. ABCB family. Multidrug resistance exporter (TC 3.A.1.201) subfamily.</text>
</comment>
<feature type="transmembrane region" description="Helical" evidence="9">
    <location>
        <begin position="1016"/>
        <end position="1041"/>
    </location>
</feature>
<evidence type="ECO:0000313" key="12">
    <source>
        <dbReference type="Proteomes" id="UP000694888"/>
    </source>
</evidence>
<dbReference type="InterPro" id="IPR003439">
    <property type="entry name" value="ABC_transporter-like_ATP-bd"/>
</dbReference>
<dbReference type="RefSeq" id="XP_035829098.1">
    <property type="nucleotide sequence ID" value="XM_035973205.1"/>
</dbReference>
<feature type="transmembrane region" description="Helical" evidence="9">
    <location>
        <begin position="104"/>
        <end position="127"/>
    </location>
</feature>
<dbReference type="InterPro" id="IPR017871">
    <property type="entry name" value="ABC_transporter-like_CS"/>
</dbReference>
<evidence type="ECO:0000256" key="9">
    <source>
        <dbReference type="SAM" id="Phobius"/>
    </source>
</evidence>
<dbReference type="CDD" id="cd03249">
    <property type="entry name" value="ABC_MTABC3_MDL1_MDL2"/>
    <property type="match status" value="2"/>
</dbReference>
<dbReference type="PROSITE" id="PS50893">
    <property type="entry name" value="ABC_TRANSPORTER_2"/>
    <property type="match status" value="2"/>
</dbReference>
<feature type="transmembrane region" description="Helical" evidence="9">
    <location>
        <begin position="831"/>
        <end position="856"/>
    </location>
</feature>
<dbReference type="InterPro" id="IPR027417">
    <property type="entry name" value="P-loop_NTPase"/>
</dbReference>
<dbReference type="CDD" id="cd18577">
    <property type="entry name" value="ABC_6TM_Pgp_ABCB1_D1_like"/>
    <property type="match status" value="1"/>
</dbReference>
<keyword evidence="4" id="KW-0547">Nucleotide-binding</keyword>
<protein>
    <submittedName>
        <fullName evidence="13 14">ATP-dependent translocase ABCB1 isoform X1</fullName>
    </submittedName>
</protein>
<evidence type="ECO:0000256" key="7">
    <source>
        <dbReference type="ARBA" id="ARBA00023136"/>
    </source>
</evidence>
<keyword evidence="3 9" id="KW-0812">Transmembrane</keyword>
<feature type="domain" description="ABC transporter" evidence="10">
    <location>
        <begin position="1115"/>
        <end position="1353"/>
    </location>
</feature>
<feature type="region of interest" description="Disordered" evidence="8">
    <location>
        <begin position="1"/>
        <end position="82"/>
    </location>
</feature>
<feature type="region of interest" description="Disordered" evidence="8">
    <location>
        <begin position="739"/>
        <end position="771"/>
    </location>
</feature>
<feature type="domain" description="ABC transmembrane type-1" evidence="11">
    <location>
        <begin position="793"/>
        <end position="1079"/>
    </location>
</feature>
<evidence type="ECO:0000256" key="1">
    <source>
        <dbReference type="ARBA" id="ARBA00004141"/>
    </source>
</evidence>
<dbReference type="PANTHER" id="PTHR43394">
    <property type="entry name" value="ATP-DEPENDENT PERMEASE MDL1, MITOCHONDRIAL"/>
    <property type="match status" value="1"/>
</dbReference>
<accession>A0ABM1W355</accession>
<keyword evidence="5" id="KW-0067">ATP-binding</keyword>
<evidence type="ECO:0000313" key="14">
    <source>
        <dbReference type="RefSeq" id="XP_035829099.1"/>
    </source>
</evidence>
<feature type="domain" description="ABC transmembrane type-1" evidence="11">
    <location>
        <begin position="107"/>
        <end position="447"/>
    </location>
</feature>
<evidence type="ECO:0000256" key="5">
    <source>
        <dbReference type="ARBA" id="ARBA00022840"/>
    </source>
</evidence>
<feature type="transmembrane region" description="Helical" evidence="9">
    <location>
        <begin position="279"/>
        <end position="299"/>
    </location>
</feature>
<evidence type="ECO:0000256" key="3">
    <source>
        <dbReference type="ARBA" id="ARBA00022692"/>
    </source>
</evidence>
<dbReference type="InterPro" id="IPR039421">
    <property type="entry name" value="Type_1_exporter"/>
</dbReference>
<evidence type="ECO:0000256" key="6">
    <source>
        <dbReference type="ARBA" id="ARBA00022989"/>
    </source>
</evidence>
<dbReference type="GeneID" id="101858982"/>
<dbReference type="Proteomes" id="UP000694888">
    <property type="component" value="Unplaced"/>
</dbReference>
<feature type="transmembrane region" description="Helical" evidence="9">
    <location>
        <begin position="204"/>
        <end position="228"/>
    </location>
</feature>
<dbReference type="Gene3D" id="1.20.1560.10">
    <property type="entry name" value="ABC transporter type 1, transmembrane domain"/>
    <property type="match status" value="1"/>
</dbReference>
<keyword evidence="7 9" id="KW-0472">Membrane</keyword>
<feature type="transmembrane region" description="Helical" evidence="9">
    <location>
        <begin position="938"/>
        <end position="959"/>
    </location>
</feature>
<feature type="transmembrane region" description="Helical" evidence="9">
    <location>
        <begin position="418"/>
        <end position="439"/>
    </location>
</feature>
<keyword evidence="12" id="KW-1185">Reference proteome</keyword>
<gene>
    <name evidence="13 14" type="primary">LOC101858982</name>
</gene>
<comment type="subcellular location">
    <subcellularLocation>
        <location evidence="1">Membrane</location>
        <topology evidence="1">Multi-pass membrane protein</topology>
    </subcellularLocation>
</comment>
<feature type="transmembrane region" description="Helical" evidence="9">
    <location>
        <begin position="305"/>
        <end position="326"/>
    </location>
</feature>
<organism evidence="12 13">
    <name type="scientific">Aplysia californica</name>
    <name type="common">California sea hare</name>
    <dbReference type="NCBI Taxonomy" id="6500"/>
    <lineage>
        <taxon>Eukaryota</taxon>
        <taxon>Metazoa</taxon>
        <taxon>Spiralia</taxon>
        <taxon>Lophotrochozoa</taxon>
        <taxon>Mollusca</taxon>
        <taxon>Gastropoda</taxon>
        <taxon>Heterobranchia</taxon>
        <taxon>Euthyneura</taxon>
        <taxon>Tectipleura</taxon>
        <taxon>Aplysiida</taxon>
        <taxon>Aplysioidea</taxon>
        <taxon>Aplysiidae</taxon>
        <taxon>Aplysia</taxon>
    </lineage>
</organism>
<feature type="compositionally biased region" description="Basic and acidic residues" evidence="8">
    <location>
        <begin position="756"/>
        <end position="766"/>
    </location>
</feature>
<dbReference type="Pfam" id="PF00005">
    <property type="entry name" value="ABC_tran"/>
    <property type="match status" value="2"/>
</dbReference>
<dbReference type="SUPFAM" id="SSF52540">
    <property type="entry name" value="P-loop containing nucleoside triphosphate hydrolases"/>
    <property type="match status" value="2"/>
</dbReference>
<dbReference type="SUPFAM" id="SSF90123">
    <property type="entry name" value="ABC transporter transmembrane region"/>
    <property type="match status" value="2"/>
</dbReference>
<dbReference type="RefSeq" id="XP_035829099.1">
    <property type="nucleotide sequence ID" value="XM_035973206.1"/>
</dbReference>
<dbReference type="InterPro" id="IPR011527">
    <property type="entry name" value="ABC1_TM_dom"/>
</dbReference>
<proteinExistence type="inferred from homology"/>
<evidence type="ECO:0000259" key="10">
    <source>
        <dbReference type="PROSITE" id="PS50893"/>
    </source>
</evidence>
<feature type="transmembrane region" description="Helical" evidence="9">
    <location>
        <begin position="789"/>
        <end position="811"/>
    </location>
</feature>
<dbReference type="Gene3D" id="3.40.50.300">
    <property type="entry name" value="P-loop containing nucleotide triphosphate hydrolases"/>
    <property type="match status" value="2"/>
</dbReference>
<dbReference type="InterPro" id="IPR036640">
    <property type="entry name" value="ABC1_TM_sf"/>
</dbReference>
<evidence type="ECO:0000313" key="13">
    <source>
        <dbReference type="RefSeq" id="XP_035829098.1"/>
    </source>
</evidence>
<dbReference type="Pfam" id="PF00664">
    <property type="entry name" value="ABC_membrane"/>
    <property type="match status" value="2"/>
</dbReference>
<evidence type="ECO:0000259" key="11">
    <source>
        <dbReference type="PROSITE" id="PS50929"/>
    </source>
</evidence>
<dbReference type="PROSITE" id="PS00211">
    <property type="entry name" value="ABC_TRANSPORTER_1"/>
    <property type="match status" value="2"/>
</dbReference>
<feature type="transmembrane region" description="Helical" evidence="9">
    <location>
        <begin position="1053"/>
        <end position="1074"/>
    </location>
</feature>
<feature type="transmembrane region" description="Helical" evidence="9">
    <location>
        <begin position="912"/>
        <end position="932"/>
    </location>
</feature>